<dbReference type="PANTHER" id="PTHR32268:SF11">
    <property type="entry name" value="HOMOSERINE O-ACETYLTRANSFERASE"/>
    <property type="match status" value="1"/>
</dbReference>
<gene>
    <name evidence="2" type="primary">metXA</name>
    <name evidence="5" type="ORF">E2636_03505</name>
</gene>
<feature type="active site" evidence="2 3">
    <location>
        <position position="336"/>
    </location>
</feature>
<comment type="subcellular location">
    <subcellularLocation>
        <location evidence="2">Cytoplasm</location>
    </subcellularLocation>
</comment>
<evidence type="ECO:0000256" key="1">
    <source>
        <dbReference type="ARBA" id="ARBA00022679"/>
    </source>
</evidence>
<evidence type="ECO:0000313" key="5">
    <source>
        <dbReference type="EMBL" id="QBP40270.1"/>
    </source>
</evidence>
<dbReference type="GO" id="GO:0009092">
    <property type="term" value="P:homoserine metabolic process"/>
    <property type="evidence" value="ECO:0007669"/>
    <property type="project" value="TreeGrafter"/>
</dbReference>
<dbReference type="Proteomes" id="UP000294292">
    <property type="component" value="Chromosome"/>
</dbReference>
<keyword evidence="6" id="KW-1185">Reference proteome</keyword>
<organism evidence="5 6">
    <name type="scientific">Paenisporosarcina antarctica</name>
    <dbReference type="NCBI Taxonomy" id="417367"/>
    <lineage>
        <taxon>Bacteria</taxon>
        <taxon>Bacillati</taxon>
        <taxon>Bacillota</taxon>
        <taxon>Bacilli</taxon>
        <taxon>Bacillales</taxon>
        <taxon>Caryophanaceae</taxon>
        <taxon>Paenisporosarcina</taxon>
    </lineage>
</organism>
<dbReference type="PIRSF" id="PIRSF000443">
    <property type="entry name" value="Homoser_Ac_trans"/>
    <property type="match status" value="1"/>
</dbReference>
<comment type="function">
    <text evidence="2">Transfers an acetyl group from acetyl-CoA to L-homoserine, forming acetyl-L-homoserine.</text>
</comment>
<comment type="similarity">
    <text evidence="2">Belongs to the AB hydrolase superfamily. MetX family.</text>
</comment>
<dbReference type="GO" id="GO:0004414">
    <property type="term" value="F:homoserine O-acetyltransferase activity"/>
    <property type="evidence" value="ECO:0007669"/>
    <property type="project" value="UniProtKB-UniRule"/>
</dbReference>
<keyword evidence="2 5" id="KW-0012">Acyltransferase</keyword>
<feature type="active site" description="Nucleophile" evidence="2 3">
    <location>
        <position position="147"/>
    </location>
</feature>
<name>A0A4P6ZUW0_9BACL</name>
<keyword evidence="2" id="KW-0963">Cytoplasm</keyword>
<evidence type="ECO:0000259" key="4">
    <source>
        <dbReference type="Pfam" id="PF00561"/>
    </source>
</evidence>
<dbReference type="SUPFAM" id="SSF53474">
    <property type="entry name" value="alpha/beta-Hydrolases"/>
    <property type="match status" value="1"/>
</dbReference>
<dbReference type="InterPro" id="IPR029058">
    <property type="entry name" value="AB_hydrolase_fold"/>
</dbReference>
<dbReference type="KEGG" id="panc:E2636_03505"/>
<sequence>MSHNGLKIEIERREDTVHLDSITLESGKVLNNVSLRYERVGNKDLPVVLICHALTGNHVTVGTSEEPGWWNGFIGYDAPVDLNHYQVITFNILGGCGGSTGPASPLNEELNYRLTFPFVSVRDMVTAQHQALEKLGINKVRAVIGGSLGGMQVLEWGVLFPNFMDQLFVLAATPSLSDYGIAFNRIGIHAIEQDPRWDEGNYVKSSDVKGFEVARMVGLVSYRSPSLFTKRFSREEKEIEADEFPYYQVESYLRYQGEKITKRFDPNSYLYLLYAMNGHDLGRGRGGIEKAANIIEAEVIGLGFTGDLLYPPKDIKSFIDLTSRGYFHKIETAFGHDGFLVEYEKWGPIIRGHLAERIPN</sequence>
<keyword evidence="1 2" id="KW-0808">Transferase</keyword>
<dbReference type="OrthoDB" id="9800754at2"/>
<dbReference type="GO" id="GO:0009086">
    <property type="term" value="P:methionine biosynthetic process"/>
    <property type="evidence" value="ECO:0007669"/>
    <property type="project" value="UniProtKB-UniRule"/>
</dbReference>
<dbReference type="GO" id="GO:0005737">
    <property type="term" value="C:cytoplasm"/>
    <property type="evidence" value="ECO:0007669"/>
    <property type="project" value="UniProtKB-SubCell"/>
</dbReference>
<evidence type="ECO:0000313" key="6">
    <source>
        <dbReference type="Proteomes" id="UP000294292"/>
    </source>
</evidence>
<dbReference type="NCBIfam" id="TIGR01392">
    <property type="entry name" value="homoserO_Ac_trn"/>
    <property type="match status" value="1"/>
</dbReference>
<dbReference type="HAMAP" id="MF_00296">
    <property type="entry name" value="MetX_acyltransf"/>
    <property type="match status" value="1"/>
</dbReference>
<dbReference type="PANTHER" id="PTHR32268">
    <property type="entry name" value="HOMOSERINE O-ACETYLTRANSFERASE"/>
    <property type="match status" value="1"/>
</dbReference>
<comment type="subunit">
    <text evidence="2">Homodimer.</text>
</comment>
<feature type="active site" evidence="2 3">
    <location>
        <position position="307"/>
    </location>
</feature>
<dbReference type="NCBIfam" id="NF001209">
    <property type="entry name" value="PRK00175.1"/>
    <property type="match status" value="1"/>
</dbReference>
<keyword evidence="2" id="KW-0486">Methionine biosynthesis</keyword>
<dbReference type="EMBL" id="CP038015">
    <property type="protein sequence ID" value="QBP40270.1"/>
    <property type="molecule type" value="Genomic_DNA"/>
</dbReference>
<proteinExistence type="inferred from homology"/>
<dbReference type="Pfam" id="PF00561">
    <property type="entry name" value="Abhydrolase_1"/>
    <property type="match status" value="1"/>
</dbReference>
<dbReference type="UniPathway" id="UPA00051">
    <property type="reaction ID" value="UER00074"/>
</dbReference>
<dbReference type="InterPro" id="IPR000073">
    <property type="entry name" value="AB_hydrolase_1"/>
</dbReference>
<keyword evidence="2" id="KW-0028">Amino-acid biosynthesis</keyword>
<dbReference type="InterPro" id="IPR008220">
    <property type="entry name" value="HAT_MetX-like"/>
</dbReference>
<reference evidence="5 6" key="1">
    <citation type="submission" date="2019-03" db="EMBL/GenBank/DDBJ databases">
        <title>Complete genome sequence of Paenisporosarcina antarctica CGMCC 1.6503T.</title>
        <authorList>
            <person name="Rong J.-C."/>
            <person name="Chi N.-Y."/>
            <person name="Zhang Q.-F."/>
        </authorList>
    </citation>
    <scope>NUCLEOTIDE SEQUENCE [LARGE SCALE GENOMIC DNA]</scope>
    <source>
        <strain evidence="5 6">CGMCC 1.6503</strain>
    </source>
</reference>
<evidence type="ECO:0000256" key="3">
    <source>
        <dbReference type="PIRSR" id="PIRSR000443-1"/>
    </source>
</evidence>
<feature type="binding site" evidence="2">
    <location>
        <position position="337"/>
    </location>
    <ligand>
        <name>substrate</name>
    </ligand>
</feature>
<comment type="catalytic activity">
    <reaction evidence="2">
        <text>L-homoserine + acetyl-CoA = O-acetyl-L-homoserine + CoA</text>
        <dbReference type="Rhea" id="RHEA:13701"/>
        <dbReference type="ChEBI" id="CHEBI:57287"/>
        <dbReference type="ChEBI" id="CHEBI:57288"/>
        <dbReference type="ChEBI" id="CHEBI:57476"/>
        <dbReference type="ChEBI" id="CHEBI:57716"/>
        <dbReference type="EC" id="2.3.1.31"/>
    </reaction>
</comment>
<feature type="binding site" evidence="2">
    <location>
        <position position="215"/>
    </location>
    <ligand>
        <name>substrate</name>
    </ligand>
</feature>
<protein>
    <recommendedName>
        <fullName evidence="2">Homoserine O-acetyltransferase</fullName>
        <shortName evidence="2">HAT</shortName>
        <ecNumber evidence="2">2.3.1.31</ecNumber>
    </recommendedName>
    <alternativeName>
        <fullName evidence="2">Homoserine transacetylase</fullName>
        <shortName evidence="2">HTA</shortName>
    </alternativeName>
</protein>
<feature type="domain" description="AB hydrolase-1" evidence="4">
    <location>
        <begin position="46"/>
        <end position="235"/>
    </location>
</feature>
<accession>A0A4P6ZUW0</accession>
<comment type="caution">
    <text evidence="2">Lacks conserved residue(s) required for the propagation of feature annotation.</text>
</comment>
<dbReference type="AlphaFoldDB" id="A0A4P6ZUW0"/>
<dbReference type="Gene3D" id="3.40.50.1820">
    <property type="entry name" value="alpha/beta hydrolase"/>
    <property type="match status" value="1"/>
</dbReference>
<dbReference type="EC" id="2.3.1.31" evidence="2"/>
<evidence type="ECO:0000256" key="2">
    <source>
        <dbReference type="HAMAP-Rule" id="MF_00296"/>
    </source>
</evidence>
<comment type="pathway">
    <text evidence="2">Amino-acid biosynthesis; L-methionine biosynthesis via de novo pathway; O-acetyl-L-homoserine from L-homoserine: step 1/1.</text>
</comment>